<evidence type="ECO:0000313" key="1">
    <source>
        <dbReference type="EMBL" id="MFD2728327.1"/>
    </source>
</evidence>
<gene>
    <name evidence="1" type="ORF">ACFSR0_02600</name>
</gene>
<dbReference type="RefSeq" id="WP_379979618.1">
    <property type="nucleotide sequence ID" value="NZ_JBHUMO010000013.1"/>
</dbReference>
<dbReference type="Gene3D" id="3.40.1720.10">
    <property type="entry name" value="Streptococcus thermophilus LMG 18311 protein like"/>
    <property type="match status" value="1"/>
</dbReference>
<proteinExistence type="predicted"/>
<reference evidence="2" key="1">
    <citation type="journal article" date="2019" name="Int. J. Syst. Evol. Microbiol.">
        <title>The Global Catalogue of Microorganisms (GCM) 10K type strain sequencing project: providing services to taxonomists for standard genome sequencing and annotation.</title>
        <authorList>
            <consortium name="The Broad Institute Genomics Platform"/>
            <consortium name="The Broad Institute Genome Sequencing Center for Infectious Disease"/>
            <person name="Wu L."/>
            <person name="Ma J."/>
        </authorList>
    </citation>
    <scope>NUCLEOTIDE SEQUENCE [LARGE SCALE GENOMIC DNA]</scope>
    <source>
        <strain evidence="2">TISTR 932</strain>
    </source>
</reference>
<sequence length="103" mass="11634">MKLINVTNSHSRLVMQQLEHTDAELVKVYTAGDITVVYTVAPTHYEILLVNKKRALKANEVRDIKAYFLKKIPNENYDPATISIIETPGLVEISIPQKKTLAN</sequence>
<accession>A0ABW5THB5</accession>
<name>A0ABW5THB5_9ENTE</name>
<dbReference type="InterPro" id="IPR014959">
    <property type="entry name" value="DUF1827"/>
</dbReference>
<protein>
    <submittedName>
        <fullName evidence="1">DUF1827 family protein</fullName>
    </submittedName>
</protein>
<organism evidence="1 2">
    <name type="scientific">Enterococcus camelliae</name>
    <dbReference type="NCBI Taxonomy" id="453959"/>
    <lineage>
        <taxon>Bacteria</taxon>
        <taxon>Bacillati</taxon>
        <taxon>Bacillota</taxon>
        <taxon>Bacilli</taxon>
        <taxon>Lactobacillales</taxon>
        <taxon>Enterococcaceae</taxon>
        <taxon>Enterococcus</taxon>
    </lineage>
</organism>
<dbReference type="EMBL" id="JBHUMO010000013">
    <property type="protein sequence ID" value="MFD2728327.1"/>
    <property type="molecule type" value="Genomic_DNA"/>
</dbReference>
<dbReference type="InterPro" id="IPR038226">
    <property type="entry name" value="LMG18311-like_sf"/>
</dbReference>
<comment type="caution">
    <text evidence="1">The sequence shown here is derived from an EMBL/GenBank/DDBJ whole genome shotgun (WGS) entry which is preliminary data.</text>
</comment>
<dbReference type="Proteomes" id="UP001597427">
    <property type="component" value="Unassembled WGS sequence"/>
</dbReference>
<keyword evidence="2" id="KW-1185">Reference proteome</keyword>
<dbReference type="Pfam" id="PF08860">
    <property type="entry name" value="DUF1827"/>
    <property type="match status" value="1"/>
</dbReference>
<evidence type="ECO:0000313" key="2">
    <source>
        <dbReference type="Proteomes" id="UP001597427"/>
    </source>
</evidence>